<dbReference type="CDD" id="cd08047">
    <property type="entry name" value="TAF7"/>
    <property type="match status" value="1"/>
</dbReference>
<dbReference type="OrthoDB" id="153872at2759"/>
<proteinExistence type="inferred from homology"/>
<feature type="compositionally biased region" description="Basic and acidic residues" evidence="6">
    <location>
        <begin position="1"/>
        <end position="14"/>
    </location>
</feature>
<reference evidence="8 9" key="1">
    <citation type="submission" date="2017-10" db="EMBL/GenBank/DDBJ databases">
        <title>A novel species of cold-tolerant Malassezia isolated from bats.</title>
        <authorList>
            <person name="Lorch J.M."/>
            <person name="Palmer J.M."/>
            <person name="Vanderwolf K.J."/>
            <person name="Schmidt K.Z."/>
            <person name="Verant M.L."/>
            <person name="Weller T.J."/>
            <person name="Blehert D.S."/>
        </authorList>
    </citation>
    <scope>NUCLEOTIDE SEQUENCE [LARGE SCALE GENOMIC DNA]</scope>
    <source>
        <strain evidence="8 9">NWHC:44797-103</strain>
    </source>
</reference>
<dbReference type="GO" id="GO:0016251">
    <property type="term" value="F:RNA polymerase II general transcription initiation factor activity"/>
    <property type="evidence" value="ECO:0007669"/>
    <property type="project" value="TreeGrafter"/>
</dbReference>
<evidence type="ECO:0000313" key="8">
    <source>
        <dbReference type="EMBL" id="PKI85119.1"/>
    </source>
</evidence>
<feature type="region of interest" description="Disordered" evidence="6">
    <location>
        <begin position="449"/>
        <end position="487"/>
    </location>
</feature>
<keyword evidence="9" id="KW-1185">Reference proteome</keyword>
<keyword evidence="5" id="KW-0539">Nucleus</keyword>
<sequence>MDAEPKPRARERSGRPQFRKPRVRLNFSRNMAGATTGNDGPKTKAYMQGYDRELDSEDEDAGEGMAFEEQMILRLPEGPGVDGELDELRREIRKRGTFPPNLWFKFKDSRRAIFHIGSQLYSAKIVDLPCIIESHKTLDSKQVFKIADISQMLLVQRPLSSEAEATGSQTNRATGSAKFNLDDYIYPHGITPPLNWARKRRFRKRIHNQSIEHVEKEVDTLLNDDRRAERVDYEFVDPAEADILEQEIANAKLGGEMLGADDGSSQQDSENDDSDDDDTRIADGEGMDDENVDQDLAAELDAALAREHGDGDSISGSDNDQGPSDDEQSRRDSDLEDLWDDDDADEDNDDTVAVGAAEEDKDDDDGEEEAERRVRESQLEAESREIEVLIRRKQQDVDSTMNTLIKGRHQQALRKLQVEHDLKKKHLNDIRQLRRTIREERAAEAKARLEKAKEAAQATAVAGPSEETDEAADASAKQGTTEPSNSS</sequence>
<feature type="region of interest" description="Disordered" evidence="6">
    <location>
        <begin position="308"/>
        <end position="382"/>
    </location>
</feature>
<feature type="region of interest" description="Disordered" evidence="6">
    <location>
        <begin position="256"/>
        <end position="292"/>
    </location>
</feature>
<feature type="region of interest" description="Disordered" evidence="6">
    <location>
        <begin position="1"/>
        <end position="45"/>
    </location>
</feature>
<dbReference type="EMBL" id="KZ454988">
    <property type="protein sequence ID" value="PKI85119.1"/>
    <property type="molecule type" value="Genomic_DNA"/>
</dbReference>
<dbReference type="InterPro" id="IPR006751">
    <property type="entry name" value="TAFII55_prot_cons_reg"/>
</dbReference>
<comment type="similarity">
    <text evidence="2">Belongs to the TAF7 family.</text>
</comment>
<feature type="compositionally biased region" description="Acidic residues" evidence="6">
    <location>
        <begin position="357"/>
        <end position="369"/>
    </location>
</feature>
<organism evidence="8 9">
    <name type="scientific">Malassezia vespertilionis</name>
    <dbReference type="NCBI Taxonomy" id="2020962"/>
    <lineage>
        <taxon>Eukaryota</taxon>
        <taxon>Fungi</taxon>
        <taxon>Dikarya</taxon>
        <taxon>Basidiomycota</taxon>
        <taxon>Ustilaginomycotina</taxon>
        <taxon>Malasseziomycetes</taxon>
        <taxon>Malasseziales</taxon>
        <taxon>Malasseziaceae</taxon>
        <taxon>Malassezia</taxon>
    </lineage>
</organism>
<evidence type="ECO:0000313" key="9">
    <source>
        <dbReference type="Proteomes" id="UP000232875"/>
    </source>
</evidence>
<accession>A0A2N1JEZ3</accession>
<feature type="compositionally biased region" description="Polar residues" evidence="6">
    <location>
        <begin position="477"/>
        <end position="487"/>
    </location>
</feature>
<feature type="domain" description="TAFII55 protein conserved region" evidence="7">
    <location>
        <begin position="67"/>
        <end position="230"/>
    </location>
</feature>
<evidence type="ECO:0000256" key="1">
    <source>
        <dbReference type="ARBA" id="ARBA00004123"/>
    </source>
</evidence>
<dbReference type="InterPro" id="IPR037817">
    <property type="entry name" value="TAF7"/>
</dbReference>
<dbReference type="GO" id="GO:0005669">
    <property type="term" value="C:transcription factor TFIID complex"/>
    <property type="evidence" value="ECO:0007669"/>
    <property type="project" value="InterPro"/>
</dbReference>
<evidence type="ECO:0000256" key="4">
    <source>
        <dbReference type="ARBA" id="ARBA00023163"/>
    </source>
</evidence>
<dbReference type="PANTHER" id="PTHR12228:SF0">
    <property type="entry name" value="TATA-BOX BINDING PROTEIN ASSOCIATED FACTOR 7"/>
    <property type="match status" value="1"/>
</dbReference>
<evidence type="ECO:0000256" key="3">
    <source>
        <dbReference type="ARBA" id="ARBA00023015"/>
    </source>
</evidence>
<name>A0A2N1JEZ3_9BASI</name>
<evidence type="ECO:0000256" key="6">
    <source>
        <dbReference type="SAM" id="MobiDB-lite"/>
    </source>
</evidence>
<evidence type="ECO:0000259" key="7">
    <source>
        <dbReference type="SMART" id="SM01370"/>
    </source>
</evidence>
<feature type="compositionally biased region" description="Acidic residues" evidence="6">
    <location>
        <begin position="334"/>
        <end position="350"/>
    </location>
</feature>
<dbReference type="PANTHER" id="PTHR12228">
    <property type="entry name" value="TRANSCRIPTION INITIATION FACTOR TFIID 55 KD SUBUNIT-RELATED"/>
    <property type="match status" value="1"/>
</dbReference>
<feature type="compositionally biased region" description="Polar residues" evidence="6">
    <location>
        <begin position="27"/>
        <end position="38"/>
    </location>
</feature>
<dbReference type="Proteomes" id="UP000232875">
    <property type="component" value="Unassembled WGS sequence"/>
</dbReference>
<evidence type="ECO:0000256" key="5">
    <source>
        <dbReference type="ARBA" id="ARBA00023242"/>
    </source>
</evidence>
<protein>
    <recommendedName>
        <fullName evidence="7">TAFII55 protein conserved region domain-containing protein</fullName>
    </recommendedName>
</protein>
<feature type="compositionally biased region" description="Acidic residues" evidence="6">
    <location>
        <begin position="269"/>
        <end position="278"/>
    </location>
</feature>
<keyword evidence="4" id="KW-0804">Transcription</keyword>
<dbReference type="SMART" id="SM01370">
    <property type="entry name" value="TAFII55_N"/>
    <property type="match status" value="1"/>
</dbReference>
<comment type="subcellular location">
    <subcellularLocation>
        <location evidence="1">Nucleus</location>
    </subcellularLocation>
</comment>
<keyword evidence="3" id="KW-0805">Transcription regulation</keyword>
<evidence type="ECO:0000256" key="2">
    <source>
        <dbReference type="ARBA" id="ARBA00009368"/>
    </source>
</evidence>
<dbReference type="STRING" id="2020962.A0A2N1JEZ3"/>
<dbReference type="Pfam" id="PF04658">
    <property type="entry name" value="TAFII55_N"/>
    <property type="match status" value="1"/>
</dbReference>
<gene>
    <name evidence="8" type="ORF">MVES_000988</name>
</gene>
<dbReference type="AlphaFoldDB" id="A0A2N1JEZ3"/>
<dbReference type="GO" id="GO:0051123">
    <property type="term" value="P:RNA polymerase II preinitiation complex assembly"/>
    <property type="evidence" value="ECO:0007669"/>
    <property type="project" value="TreeGrafter"/>
</dbReference>
<feature type="compositionally biased region" description="Basic and acidic residues" evidence="6">
    <location>
        <begin position="370"/>
        <end position="382"/>
    </location>
</feature>